<dbReference type="Proteomes" id="UP000294952">
    <property type="component" value="Unassembled WGS sequence"/>
</dbReference>
<evidence type="ECO:0000256" key="2">
    <source>
        <dbReference type="PROSITE-ProRule" id="PRU00335"/>
    </source>
</evidence>
<keyword evidence="1 2" id="KW-0238">DNA-binding</keyword>
<organism evidence="4 5">
    <name type="scientific">Mycolicibacterium obuense</name>
    <dbReference type="NCBI Taxonomy" id="1807"/>
    <lineage>
        <taxon>Bacteria</taxon>
        <taxon>Bacillati</taxon>
        <taxon>Actinomycetota</taxon>
        <taxon>Actinomycetes</taxon>
        <taxon>Mycobacteriales</taxon>
        <taxon>Mycobacteriaceae</taxon>
        <taxon>Mycolicibacterium</taxon>
    </lineage>
</organism>
<dbReference type="GO" id="GO:0003700">
    <property type="term" value="F:DNA-binding transcription factor activity"/>
    <property type="evidence" value="ECO:0007669"/>
    <property type="project" value="TreeGrafter"/>
</dbReference>
<comment type="caution">
    <text evidence="4">The sequence shown here is derived from an EMBL/GenBank/DDBJ whole genome shotgun (WGS) entry which is preliminary data.</text>
</comment>
<evidence type="ECO:0000259" key="3">
    <source>
        <dbReference type="PROSITE" id="PS50977"/>
    </source>
</evidence>
<dbReference type="PANTHER" id="PTHR30055:SF239">
    <property type="entry name" value="TRANSCRIPTIONAL REGULATORY PROTEIN"/>
    <property type="match status" value="1"/>
</dbReference>
<evidence type="ECO:0000313" key="4">
    <source>
        <dbReference type="EMBL" id="TDL10432.1"/>
    </source>
</evidence>
<dbReference type="PANTHER" id="PTHR30055">
    <property type="entry name" value="HTH-TYPE TRANSCRIPTIONAL REGULATOR RUTR"/>
    <property type="match status" value="1"/>
</dbReference>
<dbReference type="GO" id="GO:0000976">
    <property type="term" value="F:transcription cis-regulatory region binding"/>
    <property type="evidence" value="ECO:0007669"/>
    <property type="project" value="TreeGrafter"/>
</dbReference>
<dbReference type="PROSITE" id="PS50977">
    <property type="entry name" value="HTH_TETR_2"/>
    <property type="match status" value="1"/>
</dbReference>
<proteinExistence type="predicted"/>
<reference evidence="4 5" key="1">
    <citation type="submission" date="2019-01" db="EMBL/GenBank/DDBJ databases">
        <title>High-quality-draft genome sequences of five non-tuberculosis mycobacteriaceae isolated from a nosocomial environment.</title>
        <authorList>
            <person name="Tiago I."/>
            <person name="Alarico S."/>
            <person name="Pereira S.G."/>
            <person name="Coelho C."/>
            <person name="Maranha A."/>
            <person name="Empadinhas N."/>
        </authorList>
    </citation>
    <scope>NUCLEOTIDE SEQUENCE [LARGE SCALE GENOMIC DNA]</scope>
    <source>
        <strain evidence="4 5">22DIII</strain>
    </source>
</reference>
<accession>A0A4R5XBZ5</accession>
<gene>
    <name evidence="4" type="ORF">EUA04_11090</name>
</gene>
<feature type="domain" description="HTH tetR-type" evidence="3">
    <location>
        <begin position="51"/>
        <end position="111"/>
    </location>
</feature>
<evidence type="ECO:0000256" key="1">
    <source>
        <dbReference type="ARBA" id="ARBA00023125"/>
    </source>
</evidence>
<feature type="DNA-binding region" description="H-T-H motif" evidence="2">
    <location>
        <begin position="74"/>
        <end position="93"/>
    </location>
</feature>
<dbReference type="SUPFAM" id="SSF46689">
    <property type="entry name" value="Homeodomain-like"/>
    <property type="match status" value="1"/>
</dbReference>
<dbReference type="InterPro" id="IPR009057">
    <property type="entry name" value="Homeodomain-like_sf"/>
</dbReference>
<sequence>MPSSTTTSAGNSTARCTWAPRSHRSQWSESLRFWWPYTGAVAGSERRGASRSSADEWLQTGFEILAEDGFTSLKIDTLSARLGMTKGSFYWHFTDMAAYKAALVSAWAQWRDDDHRHFSELAALPARERLIKMTAFLVSPRQWMLERAMREWARTDRAAARSVRAADRRARAAVRQAFIDSGLSEDISEQRSQWLFAIGIGALHLSSSKSQQIPPAQRQELVDFLLRP</sequence>
<dbReference type="AlphaFoldDB" id="A0A4R5XBZ5"/>
<name>A0A4R5XBZ5_9MYCO</name>
<dbReference type="Gene3D" id="1.10.357.10">
    <property type="entry name" value="Tetracycline Repressor, domain 2"/>
    <property type="match status" value="1"/>
</dbReference>
<dbReference type="InterPro" id="IPR050109">
    <property type="entry name" value="HTH-type_TetR-like_transc_reg"/>
</dbReference>
<dbReference type="EMBL" id="SDLP01000002">
    <property type="protein sequence ID" value="TDL10432.1"/>
    <property type="molecule type" value="Genomic_DNA"/>
</dbReference>
<dbReference type="InterPro" id="IPR001647">
    <property type="entry name" value="HTH_TetR"/>
</dbReference>
<dbReference type="Pfam" id="PF00440">
    <property type="entry name" value="TetR_N"/>
    <property type="match status" value="1"/>
</dbReference>
<protein>
    <submittedName>
        <fullName evidence="4">TetR/AcrR family transcriptional regulator</fullName>
    </submittedName>
</protein>
<evidence type="ECO:0000313" key="5">
    <source>
        <dbReference type="Proteomes" id="UP000294952"/>
    </source>
</evidence>